<feature type="signal peptide" evidence="1">
    <location>
        <begin position="1"/>
        <end position="20"/>
    </location>
</feature>
<evidence type="ECO:0000313" key="3">
    <source>
        <dbReference type="Proteomes" id="UP000051952"/>
    </source>
</evidence>
<name>A0A0S4IPL7_BODSA</name>
<feature type="chain" id="PRO_5006621393" description="Membrane-associated protein" evidence="1">
    <location>
        <begin position="21"/>
        <end position="303"/>
    </location>
</feature>
<dbReference type="OrthoDB" id="10263160at2759"/>
<proteinExistence type="predicted"/>
<dbReference type="VEuPathDB" id="TriTrypDB:BSAL_59040"/>
<reference evidence="3" key="1">
    <citation type="submission" date="2015-09" db="EMBL/GenBank/DDBJ databases">
        <authorList>
            <consortium name="Pathogen Informatics"/>
        </authorList>
    </citation>
    <scope>NUCLEOTIDE SEQUENCE [LARGE SCALE GENOMIC DNA]</scope>
    <source>
        <strain evidence="3">Lake Konstanz</strain>
    </source>
</reference>
<protein>
    <recommendedName>
        <fullName evidence="4">Membrane-associated protein</fullName>
    </recommendedName>
</protein>
<dbReference type="EMBL" id="CYKH01000238">
    <property type="protein sequence ID" value="CUF08194.1"/>
    <property type="molecule type" value="Genomic_DNA"/>
</dbReference>
<evidence type="ECO:0008006" key="4">
    <source>
        <dbReference type="Google" id="ProtNLM"/>
    </source>
</evidence>
<organism evidence="2 3">
    <name type="scientific">Bodo saltans</name>
    <name type="common">Flagellated protozoan</name>
    <dbReference type="NCBI Taxonomy" id="75058"/>
    <lineage>
        <taxon>Eukaryota</taxon>
        <taxon>Discoba</taxon>
        <taxon>Euglenozoa</taxon>
        <taxon>Kinetoplastea</taxon>
        <taxon>Metakinetoplastina</taxon>
        <taxon>Eubodonida</taxon>
        <taxon>Bodonidae</taxon>
        <taxon>Bodo</taxon>
    </lineage>
</organism>
<keyword evidence="3" id="KW-1185">Reference proteome</keyword>
<accession>A0A0S4IPL7</accession>
<keyword evidence="1" id="KW-0732">Signal</keyword>
<sequence>MNMILLWTVVCAMFVGHASAGTESIKNSVLTLGVDTSHGGAISYLVDNNDPTINLINCHDQGREVQQSYYAGPDPYRGAQWSGGPWPWNPISSGDAFGHSSTVLSLNNTGTSLYLKARPLQWALNNVPCNCTFETYITLDANGAFVRNRLINFREDETDYGARDQELPAVYTIGQLSELWTYAGDAPWTGDSLTQVSYPVPGPPWQGFTAAENWAAFTDGIPQHYGVGVYHDNISSFLGGFHRTQGKGGSTDDNTGYIAPVGVRDITHNDEFVWCYHLAIGYLATIRGYFSSRRGMPCTFPVV</sequence>
<dbReference type="AlphaFoldDB" id="A0A0S4IPL7"/>
<dbReference type="Proteomes" id="UP000051952">
    <property type="component" value="Unassembled WGS sequence"/>
</dbReference>
<gene>
    <name evidence="2" type="ORF">BSAL_59040</name>
</gene>
<evidence type="ECO:0000313" key="2">
    <source>
        <dbReference type="EMBL" id="CUF08194.1"/>
    </source>
</evidence>
<evidence type="ECO:0000256" key="1">
    <source>
        <dbReference type="SAM" id="SignalP"/>
    </source>
</evidence>